<dbReference type="AlphaFoldDB" id="A0A812P305"/>
<feature type="transmembrane region" description="Helical" evidence="6">
    <location>
        <begin position="465"/>
        <end position="490"/>
    </location>
</feature>
<evidence type="ECO:0000256" key="5">
    <source>
        <dbReference type="ARBA" id="ARBA00023136"/>
    </source>
</evidence>
<evidence type="ECO:0000256" key="3">
    <source>
        <dbReference type="ARBA" id="ARBA00022723"/>
    </source>
</evidence>
<feature type="transmembrane region" description="Helical" evidence="6">
    <location>
        <begin position="422"/>
        <end position="444"/>
    </location>
</feature>
<name>A0A812P305_SYMPI</name>
<comment type="caution">
    <text evidence="9">The sequence shown here is derived from an EMBL/GenBank/DDBJ whole genome shotgun (WGS) entry which is preliminary data.</text>
</comment>
<sequence length="617" mass="65513">MGRCRLTPWLALGLGSVFAANLPTLNYLKLNAEPELLLEAFAKEGILVVPGVPGYASARTAALESLAPCLGNGGRTKALRRSLADGSERHTIATRTHGHALQPLSVGCPDFESKADVLRAVVHVALAEVLRVWGQAGNGNAGVVLRHDAGHAYSSLAEAASSATHLEHFHLYSRKDGSDSNSTASLGLHTDAGLLLAFTSPLYRAEQASAASGASGLLIQRSAGSLEPVDLPADSITFVVGEAASWLPWASRPLPHELRLPRVSERAWYGVMTRLPDDAVQASAFNPASHHQQTFGQWWDRAADASGDMVGCGSAFAADPTHSCPEGQAYCWMQCMTLPPACSESTARCVHPDGTPWTNHTEMCPTCTLTCPAFQGWDFCDESAASDMIMQGFVSYGLTGNKMKPCVILFFPGWVLNTWWKFWLGAGAVLLLGLTVEWVSTLHVSPDRKLGQLLQTSLYCARMTLAYMVMLATMTFCIEIFAAAILGLGLGHACFGSWRKGARLNGPSLCCSHGSIDLRRRQSRDIRVTPCLQADDVVMLRVGGMTCGSCAQTVTHALEGLTGVVSARVTLGPAAEPGFGLGLGTAEIWVNAGFPGVDAAVAAVELVGFEAQPVPKA</sequence>
<evidence type="ECO:0000259" key="8">
    <source>
        <dbReference type="PROSITE" id="PS50846"/>
    </source>
</evidence>
<evidence type="ECO:0000256" key="2">
    <source>
        <dbReference type="ARBA" id="ARBA00022692"/>
    </source>
</evidence>
<evidence type="ECO:0000313" key="10">
    <source>
        <dbReference type="Proteomes" id="UP000649617"/>
    </source>
</evidence>
<dbReference type="Proteomes" id="UP000649617">
    <property type="component" value="Unassembled WGS sequence"/>
</dbReference>
<proteinExistence type="predicted"/>
<reference evidence="9" key="1">
    <citation type="submission" date="2021-02" db="EMBL/GenBank/DDBJ databases">
        <authorList>
            <person name="Dougan E. K."/>
            <person name="Rhodes N."/>
            <person name="Thang M."/>
            <person name="Chan C."/>
        </authorList>
    </citation>
    <scope>NUCLEOTIDE SEQUENCE</scope>
</reference>
<evidence type="ECO:0000256" key="7">
    <source>
        <dbReference type="SAM" id="SignalP"/>
    </source>
</evidence>
<evidence type="ECO:0000256" key="4">
    <source>
        <dbReference type="ARBA" id="ARBA00022989"/>
    </source>
</evidence>
<comment type="subcellular location">
    <subcellularLocation>
        <location evidence="1">Membrane</location>
    </subcellularLocation>
</comment>
<dbReference type="CDD" id="cd00371">
    <property type="entry name" value="HMA"/>
    <property type="match status" value="1"/>
</dbReference>
<dbReference type="InterPro" id="IPR036163">
    <property type="entry name" value="HMA_dom_sf"/>
</dbReference>
<dbReference type="Gene3D" id="3.30.70.100">
    <property type="match status" value="1"/>
</dbReference>
<dbReference type="InterPro" id="IPR006121">
    <property type="entry name" value="HMA_dom"/>
</dbReference>
<dbReference type="PROSITE" id="PS50846">
    <property type="entry name" value="HMA_2"/>
    <property type="match status" value="1"/>
</dbReference>
<dbReference type="SUPFAM" id="SSF55008">
    <property type="entry name" value="HMA, heavy metal-associated domain"/>
    <property type="match status" value="1"/>
</dbReference>
<keyword evidence="5 6" id="KW-0472">Membrane</keyword>
<gene>
    <name evidence="9" type="primary">COPT6</name>
    <name evidence="9" type="ORF">SPIL2461_LOCUS7943</name>
</gene>
<keyword evidence="7" id="KW-0732">Signal</keyword>
<feature type="signal peptide" evidence="7">
    <location>
        <begin position="1"/>
        <end position="19"/>
    </location>
</feature>
<dbReference type="Pfam" id="PF00403">
    <property type="entry name" value="HMA"/>
    <property type="match status" value="1"/>
</dbReference>
<keyword evidence="10" id="KW-1185">Reference proteome</keyword>
<dbReference type="GO" id="GO:0046872">
    <property type="term" value="F:metal ion binding"/>
    <property type="evidence" value="ECO:0007669"/>
    <property type="project" value="UniProtKB-KW"/>
</dbReference>
<keyword evidence="4 6" id="KW-1133">Transmembrane helix</keyword>
<dbReference type="Pfam" id="PF04145">
    <property type="entry name" value="Ctr"/>
    <property type="match status" value="1"/>
</dbReference>
<organism evidence="9 10">
    <name type="scientific">Symbiodinium pilosum</name>
    <name type="common">Dinoflagellate</name>
    <dbReference type="NCBI Taxonomy" id="2952"/>
    <lineage>
        <taxon>Eukaryota</taxon>
        <taxon>Sar</taxon>
        <taxon>Alveolata</taxon>
        <taxon>Dinophyceae</taxon>
        <taxon>Suessiales</taxon>
        <taxon>Symbiodiniaceae</taxon>
        <taxon>Symbiodinium</taxon>
    </lineage>
</organism>
<keyword evidence="2 6" id="KW-0812">Transmembrane</keyword>
<dbReference type="GO" id="GO:0016020">
    <property type="term" value="C:membrane"/>
    <property type="evidence" value="ECO:0007669"/>
    <property type="project" value="UniProtKB-SubCell"/>
</dbReference>
<evidence type="ECO:0000256" key="6">
    <source>
        <dbReference type="SAM" id="Phobius"/>
    </source>
</evidence>
<protein>
    <submittedName>
        <fullName evidence="9">COPT6 protein</fullName>
    </submittedName>
</protein>
<feature type="domain" description="HMA" evidence="8">
    <location>
        <begin position="536"/>
        <end position="612"/>
    </location>
</feature>
<evidence type="ECO:0000256" key="1">
    <source>
        <dbReference type="ARBA" id="ARBA00004370"/>
    </source>
</evidence>
<dbReference type="PANTHER" id="PTHR40855">
    <property type="entry name" value="DIOX_N DOMAIN-CONTAINING PROTEIN"/>
    <property type="match status" value="1"/>
</dbReference>
<dbReference type="PROSITE" id="PS01047">
    <property type="entry name" value="HMA_1"/>
    <property type="match status" value="1"/>
</dbReference>
<accession>A0A812P305</accession>
<dbReference type="InterPro" id="IPR017969">
    <property type="entry name" value="Heavy-metal-associated_CS"/>
</dbReference>
<keyword evidence="3" id="KW-0479">Metal-binding</keyword>
<dbReference type="InterPro" id="IPR007274">
    <property type="entry name" value="Cop_transporter"/>
</dbReference>
<dbReference type="PANTHER" id="PTHR40855:SF1">
    <property type="entry name" value="CLAVAMINATE SYNTHASE-LIKE PROTEIN"/>
    <property type="match status" value="1"/>
</dbReference>
<evidence type="ECO:0000313" key="9">
    <source>
        <dbReference type="EMBL" id="CAE7338302.1"/>
    </source>
</evidence>
<dbReference type="OrthoDB" id="442513at2759"/>
<dbReference type="EMBL" id="CAJNIZ010012792">
    <property type="protein sequence ID" value="CAE7338302.1"/>
    <property type="molecule type" value="Genomic_DNA"/>
</dbReference>
<feature type="chain" id="PRO_5032821402" evidence="7">
    <location>
        <begin position="20"/>
        <end position="617"/>
    </location>
</feature>
<dbReference type="GO" id="GO:0005375">
    <property type="term" value="F:copper ion transmembrane transporter activity"/>
    <property type="evidence" value="ECO:0007669"/>
    <property type="project" value="InterPro"/>
</dbReference>